<organism evidence="1 2">
    <name type="scientific">Microcystis aeruginosa (strain NIES-843 / IAM M-2473)</name>
    <dbReference type="NCBI Taxonomy" id="449447"/>
    <lineage>
        <taxon>Bacteria</taxon>
        <taxon>Bacillati</taxon>
        <taxon>Cyanobacteriota</taxon>
        <taxon>Cyanophyceae</taxon>
        <taxon>Oscillatoriophycideae</taxon>
        <taxon>Chroococcales</taxon>
        <taxon>Microcystaceae</taxon>
        <taxon>Microcystis</taxon>
    </lineage>
</organism>
<dbReference type="HOGENOM" id="CLU_2585746_0_0_3"/>
<dbReference type="EnsemblBacteria" id="BAG00774">
    <property type="protein sequence ID" value="BAG00774"/>
    <property type="gene ID" value="MAE_09520"/>
</dbReference>
<dbReference type="PaxDb" id="449447-MAE_09520"/>
<keyword evidence="2" id="KW-1185">Reference proteome</keyword>
<dbReference type="Proteomes" id="UP000001510">
    <property type="component" value="Chromosome"/>
</dbReference>
<evidence type="ECO:0000313" key="1">
    <source>
        <dbReference type="EMBL" id="BAG00774.1"/>
    </source>
</evidence>
<proteinExistence type="predicted"/>
<dbReference type="AlphaFoldDB" id="B0JRM4"/>
<protein>
    <submittedName>
        <fullName evidence="1">Uncharacterized protein</fullName>
    </submittedName>
</protein>
<accession>B0JRM4</accession>
<evidence type="ECO:0000313" key="2">
    <source>
        <dbReference type="Proteomes" id="UP000001510"/>
    </source>
</evidence>
<dbReference type="STRING" id="449447.MAE_09520"/>
<reference evidence="1 2" key="1">
    <citation type="journal article" date="2007" name="DNA Res.">
        <title>Complete genomic structure of the bloom-forming toxic cyanobacterium Microcystis aeruginosa NIES-843.</title>
        <authorList>
            <person name="Kaneko T."/>
            <person name="Nakajima N."/>
            <person name="Okamoto S."/>
            <person name="Suzuki I."/>
            <person name="Tanabe Y."/>
            <person name="Tamaoki M."/>
            <person name="Nakamura Y."/>
            <person name="Kasai F."/>
            <person name="Watanabe A."/>
            <person name="Kawashima K."/>
            <person name="Kishida Y."/>
            <person name="Ono A."/>
            <person name="Shimizu Y."/>
            <person name="Takahashi C."/>
            <person name="Minami C."/>
            <person name="Fujishiro T."/>
            <person name="Kohara M."/>
            <person name="Katoh M."/>
            <person name="Nakazaki N."/>
            <person name="Nakayama S."/>
            <person name="Yamada M."/>
            <person name="Tabata S."/>
            <person name="Watanabe M.M."/>
        </authorList>
    </citation>
    <scope>NUCLEOTIDE SEQUENCE [LARGE SCALE GENOMIC DNA]</scope>
    <source>
        <strain evidence="2">NIES-843 / IAM M-247</strain>
    </source>
</reference>
<dbReference type="EMBL" id="AP009552">
    <property type="protein sequence ID" value="BAG00774.1"/>
    <property type="molecule type" value="Genomic_DNA"/>
</dbReference>
<gene>
    <name evidence="1" type="ordered locus">MAE_09520</name>
</gene>
<name>B0JRM4_MICAN</name>
<dbReference type="KEGG" id="mar:MAE_09520"/>
<sequence length="80" mass="8933">MLRLQGRGESHRVGLSICQDKTNDHSDTILKHCCLDKRGLLWVHLNFEEISIGHFGRTRCAPTIGAIINIIVGANCIRPL</sequence>